<dbReference type="Proteomes" id="UP001162483">
    <property type="component" value="Unassembled WGS sequence"/>
</dbReference>
<sequence length="74" mass="8384">MGPFFCDLDPILQLSCSDTTTMVQLHSTVAVFIFNLMPFCIIIASYVYIIVTIFEIPSITGRKKTFSTCRLWSP</sequence>
<evidence type="ECO:0000313" key="12">
    <source>
        <dbReference type="Proteomes" id="UP001162483"/>
    </source>
</evidence>
<name>A0ABN9D2M3_9NEOB</name>
<evidence type="ECO:0000256" key="7">
    <source>
        <dbReference type="ARBA" id="ARBA00023136"/>
    </source>
</evidence>
<evidence type="ECO:0000256" key="4">
    <source>
        <dbReference type="ARBA" id="ARBA00022725"/>
    </source>
</evidence>
<reference evidence="11" key="1">
    <citation type="submission" date="2023-05" db="EMBL/GenBank/DDBJ databases">
        <authorList>
            <person name="Stuckert A."/>
        </authorList>
    </citation>
    <scope>NUCLEOTIDE SEQUENCE</scope>
</reference>
<evidence type="ECO:0000256" key="8">
    <source>
        <dbReference type="ARBA" id="ARBA00023170"/>
    </source>
</evidence>
<keyword evidence="6" id="KW-0297">G-protein coupled receptor</keyword>
<keyword evidence="4" id="KW-0552">Olfaction</keyword>
<dbReference type="InterPro" id="IPR047132">
    <property type="entry name" value="Olfact_rcpt_6C-like"/>
</dbReference>
<comment type="subcellular location">
    <subcellularLocation>
        <location evidence="1">Cell membrane</location>
        <topology evidence="1">Multi-pass membrane protein</topology>
    </subcellularLocation>
</comment>
<evidence type="ECO:0008006" key="13">
    <source>
        <dbReference type="Google" id="ProtNLM"/>
    </source>
</evidence>
<keyword evidence="3 10" id="KW-0812">Transmembrane</keyword>
<evidence type="ECO:0000256" key="5">
    <source>
        <dbReference type="ARBA" id="ARBA00022989"/>
    </source>
</evidence>
<evidence type="ECO:0000256" key="1">
    <source>
        <dbReference type="ARBA" id="ARBA00004651"/>
    </source>
</evidence>
<keyword evidence="2" id="KW-1003">Cell membrane</keyword>
<gene>
    <name evidence="11" type="ORF">SPARVUS_LOCUS6425233</name>
</gene>
<dbReference type="Pfam" id="PF13853">
    <property type="entry name" value="7tm_4"/>
    <property type="match status" value="1"/>
</dbReference>
<comment type="caution">
    <text evidence="11">The sequence shown here is derived from an EMBL/GenBank/DDBJ whole genome shotgun (WGS) entry which is preliminary data.</text>
</comment>
<evidence type="ECO:0000256" key="2">
    <source>
        <dbReference type="ARBA" id="ARBA00022475"/>
    </source>
</evidence>
<protein>
    <recommendedName>
        <fullName evidence="13">G-protein coupled receptors family 1 profile domain-containing protein</fullName>
    </recommendedName>
</protein>
<keyword evidence="8" id="KW-0675">Receptor</keyword>
<dbReference type="InterPro" id="IPR000725">
    <property type="entry name" value="Olfact_rcpt"/>
</dbReference>
<keyword evidence="5 10" id="KW-1133">Transmembrane helix</keyword>
<evidence type="ECO:0000256" key="9">
    <source>
        <dbReference type="ARBA" id="ARBA00023224"/>
    </source>
</evidence>
<evidence type="ECO:0000256" key="6">
    <source>
        <dbReference type="ARBA" id="ARBA00023040"/>
    </source>
</evidence>
<dbReference type="SUPFAM" id="SSF81321">
    <property type="entry name" value="Family A G protein-coupled receptor-like"/>
    <property type="match status" value="1"/>
</dbReference>
<keyword evidence="12" id="KW-1185">Reference proteome</keyword>
<proteinExistence type="predicted"/>
<dbReference type="PANTHER" id="PTHR26454">
    <property type="entry name" value="OLFACTORY RECEPTOR"/>
    <property type="match status" value="1"/>
</dbReference>
<evidence type="ECO:0000313" key="11">
    <source>
        <dbReference type="EMBL" id="CAI9566753.1"/>
    </source>
</evidence>
<accession>A0ABN9D2M3</accession>
<organism evidence="11 12">
    <name type="scientific">Staurois parvus</name>
    <dbReference type="NCBI Taxonomy" id="386267"/>
    <lineage>
        <taxon>Eukaryota</taxon>
        <taxon>Metazoa</taxon>
        <taxon>Chordata</taxon>
        <taxon>Craniata</taxon>
        <taxon>Vertebrata</taxon>
        <taxon>Euteleostomi</taxon>
        <taxon>Amphibia</taxon>
        <taxon>Batrachia</taxon>
        <taxon>Anura</taxon>
        <taxon>Neobatrachia</taxon>
        <taxon>Ranoidea</taxon>
        <taxon>Ranidae</taxon>
        <taxon>Staurois</taxon>
    </lineage>
</organism>
<keyword evidence="4" id="KW-0716">Sensory transduction</keyword>
<dbReference type="PANTHER" id="PTHR26454:SF18">
    <property type="entry name" value="OLFACTORY RECEPTOR 6C76"/>
    <property type="match status" value="1"/>
</dbReference>
<keyword evidence="7 10" id="KW-0472">Membrane</keyword>
<evidence type="ECO:0000256" key="10">
    <source>
        <dbReference type="SAM" id="Phobius"/>
    </source>
</evidence>
<feature type="transmembrane region" description="Helical" evidence="10">
    <location>
        <begin position="29"/>
        <end position="54"/>
    </location>
</feature>
<keyword evidence="9" id="KW-0807">Transducer</keyword>
<evidence type="ECO:0000256" key="3">
    <source>
        <dbReference type="ARBA" id="ARBA00022692"/>
    </source>
</evidence>
<dbReference type="EMBL" id="CATNWA010014060">
    <property type="protein sequence ID" value="CAI9566753.1"/>
    <property type="molecule type" value="Genomic_DNA"/>
</dbReference>